<keyword evidence="6" id="KW-0812">Transmembrane</keyword>
<keyword evidence="3 5" id="KW-0133">Cell shape</keyword>
<evidence type="ECO:0000256" key="3">
    <source>
        <dbReference type="ARBA" id="ARBA00022960"/>
    </source>
</evidence>
<gene>
    <name evidence="9" type="primary">mreC</name>
    <name evidence="8" type="ORF">BTU61_01665</name>
    <name evidence="9" type="ORF">J4854_00205</name>
</gene>
<feature type="domain" description="Rod shape-determining protein MreC beta-barrel core" evidence="7">
    <location>
        <begin position="118"/>
        <end position="270"/>
    </location>
</feature>
<evidence type="ECO:0000313" key="11">
    <source>
        <dbReference type="Proteomes" id="UP001138780"/>
    </source>
</evidence>
<dbReference type="InterPro" id="IPR042175">
    <property type="entry name" value="Cell/Rod_MreC_2"/>
</dbReference>
<keyword evidence="10" id="KW-1185">Reference proteome</keyword>
<dbReference type="PANTHER" id="PTHR34138:SF1">
    <property type="entry name" value="CELL SHAPE-DETERMINING PROTEIN MREC"/>
    <property type="match status" value="1"/>
</dbReference>
<dbReference type="Proteomes" id="UP000676511">
    <property type="component" value="Chromosome"/>
</dbReference>
<evidence type="ECO:0000256" key="1">
    <source>
        <dbReference type="ARBA" id="ARBA00009369"/>
    </source>
</evidence>
<evidence type="ECO:0000313" key="10">
    <source>
        <dbReference type="Proteomes" id="UP000676511"/>
    </source>
</evidence>
<organism evidence="8 11">
    <name type="scientific">Streptococcus lactarius</name>
    <dbReference type="NCBI Taxonomy" id="684066"/>
    <lineage>
        <taxon>Bacteria</taxon>
        <taxon>Bacillati</taxon>
        <taxon>Bacillota</taxon>
        <taxon>Bacilli</taxon>
        <taxon>Lactobacillales</taxon>
        <taxon>Streptococcaceae</taxon>
        <taxon>Streptococcus</taxon>
    </lineage>
</organism>
<evidence type="ECO:0000313" key="8">
    <source>
        <dbReference type="EMBL" id="MBK4778908.1"/>
    </source>
</evidence>
<sequence>MALHRFLKIVSFLFVLVSSALLFLFPSIRKTIVSKSADGLAVVDRAVSLPFVKVESKANDLKNLAHVYNENASLKSSLYQNDVDRSKLDRLSAENKELKSLLDIKDTTSSSKQLIGEIVDRNYSSWDQEFVIDKGSSDGVSDSMFVLASGGVIGIVETVESHSSNVKLLVGNDIASQHLTLKIDGQGQSIFALLSGFDDKTGEFRLLQIGETVDIKKGSVVSTSGLGNYKSSDLPVGTVTSVKKSSDQLGQEIRVKPKANLDVERYVLLIGE</sequence>
<evidence type="ECO:0000259" key="7">
    <source>
        <dbReference type="Pfam" id="PF04085"/>
    </source>
</evidence>
<dbReference type="InterPro" id="IPR042177">
    <property type="entry name" value="Cell/Rod_1"/>
</dbReference>
<feature type="transmembrane region" description="Helical" evidence="6">
    <location>
        <begin position="6"/>
        <end position="25"/>
    </location>
</feature>
<dbReference type="RefSeq" id="WP_200772074.1">
    <property type="nucleotide sequence ID" value="NZ_CP072329.1"/>
</dbReference>
<dbReference type="Proteomes" id="UP001138780">
    <property type="component" value="Unassembled WGS sequence"/>
</dbReference>
<dbReference type="AlphaFoldDB" id="A0A9X1BAN5"/>
<keyword evidence="6" id="KW-0472">Membrane</keyword>
<dbReference type="Gene3D" id="2.40.10.350">
    <property type="entry name" value="Rod shape-determining protein MreC, domain 2"/>
    <property type="match status" value="1"/>
</dbReference>
<dbReference type="PIRSF" id="PIRSF038471">
    <property type="entry name" value="MreC"/>
    <property type="match status" value="1"/>
</dbReference>
<protein>
    <recommendedName>
        <fullName evidence="2 5">Cell shape-determining protein MreC</fullName>
    </recommendedName>
    <alternativeName>
        <fullName evidence="4 5">Cell shape protein MreC</fullName>
    </alternativeName>
</protein>
<accession>A0A9X1BAN5</accession>
<dbReference type="EMBL" id="CP072329">
    <property type="protein sequence ID" value="QUB38927.1"/>
    <property type="molecule type" value="Genomic_DNA"/>
</dbReference>
<reference evidence="9 10" key="2">
    <citation type="submission" date="2021-03" db="EMBL/GenBank/DDBJ databases">
        <title>Human Oral Microbial Genomes.</title>
        <authorList>
            <person name="Johnston C.D."/>
            <person name="Chen T."/>
            <person name="Dewhirst F.E."/>
        </authorList>
    </citation>
    <scope>NUCLEOTIDE SEQUENCE [LARGE SCALE GENOMIC DNA]</scope>
    <source>
        <strain evidence="9 10">CCUG 66490</strain>
    </source>
</reference>
<dbReference type="Pfam" id="PF04085">
    <property type="entry name" value="MreC"/>
    <property type="match status" value="1"/>
</dbReference>
<evidence type="ECO:0000313" key="9">
    <source>
        <dbReference type="EMBL" id="QUB38927.1"/>
    </source>
</evidence>
<name>A0A9X1BAN5_9STRE</name>
<evidence type="ECO:0000256" key="5">
    <source>
        <dbReference type="PIRNR" id="PIRNR038471"/>
    </source>
</evidence>
<evidence type="ECO:0000256" key="2">
    <source>
        <dbReference type="ARBA" id="ARBA00013855"/>
    </source>
</evidence>
<comment type="function">
    <text evidence="5">Involved in formation and maintenance of cell shape.</text>
</comment>
<evidence type="ECO:0000256" key="6">
    <source>
        <dbReference type="SAM" id="Phobius"/>
    </source>
</evidence>
<dbReference type="EMBL" id="MRXX01000002">
    <property type="protein sequence ID" value="MBK4778908.1"/>
    <property type="molecule type" value="Genomic_DNA"/>
</dbReference>
<dbReference type="PANTHER" id="PTHR34138">
    <property type="entry name" value="CELL SHAPE-DETERMINING PROTEIN MREC"/>
    <property type="match status" value="1"/>
</dbReference>
<reference evidence="8" key="1">
    <citation type="submission" date="2016-12" db="EMBL/GenBank/DDBJ databases">
        <title>Draft genome of Streptococcus lactarius CCUG 66490T type strain.</title>
        <authorList>
            <person name="Salva-Serra F."/>
            <person name="Engstrom-Jakobsson H."/>
            <person name="Thorell K."/>
            <person name="Gomila M."/>
            <person name="Gonzales-Siles L."/>
            <person name="Busquets A."/>
            <person name="Jaen-Luchoro D."/>
            <person name="Karlsson R."/>
            <person name="Kristiansson E."/>
            <person name="Moore E."/>
        </authorList>
    </citation>
    <scope>NUCLEOTIDE SEQUENCE</scope>
    <source>
        <strain evidence="8">CCUG 66490</strain>
    </source>
</reference>
<dbReference type="NCBIfam" id="TIGR00219">
    <property type="entry name" value="mreC"/>
    <property type="match status" value="1"/>
</dbReference>
<evidence type="ECO:0000256" key="4">
    <source>
        <dbReference type="ARBA" id="ARBA00032089"/>
    </source>
</evidence>
<proteinExistence type="inferred from homology"/>
<keyword evidence="6" id="KW-1133">Transmembrane helix</keyword>
<comment type="similarity">
    <text evidence="1 5">Belongs to the MreC family.</text>
</comment>
<dbReference type="GO" id="GO:0005886">
    <property type="term" value="C:plasma membrane"/>
    <property type="evidence" value="ECO:0007669"/>
    <property type="project" value="TreeGrafter"/>
</dbReference>
<dbReference type="InterPro" id="IPR007221">
    <property type="entry name" value="MreC"/>
</dbReference>
<dbReference type="InterPro" id="IPR055342">
    <property type="entry name" value="MreC_beta-barrel_core"/>
</dbReference>
<dbReference type="GO" id="GO:0008360">
    <property type="term" value="P:regulation of cell shape"/>
    <property type="evidence" value="ECO:0007669"/>
    <property type="project" value="UniProtKB-KW"/>
</dbReference>
<dbReference type="Gene3D" id="2.40.10.340">
    <property type="entry name" value="Rod shape-determining protein MreC, domain 1"/>
    <property type="match status" value="1"/>
</dbReference>